<name>A0AB73BZ14_9FUSO</name>
<evidence type="ECO:0000313" key="3">
    <source>
        <dbReference type="Proteomes" id="UP000027473"/>
    </source>
</evidence>
<dbReference type="Proteomes" id="UP000027473">
    <property type="component" value="Unassembled WGS sequence"/>
</dbReference>
<dbReference type="EMBL" id="JAAC01000005">
    <property type="protein sequence ID" value="KDE65488.1"/>
    <property type="molecule type" value="Genomic_DNA"/>
</dbReference>
<evidence type="ECO:0000256" key="1">
    <source>
        <dbReference type="SAM" id="SignalP"/>
    </source>
</evidence>
<keyword evidence="1" id="KW-0732">Signal</keyword>
<organism evidence="2 3">
    <name type="scientific">Fusobacterium necrophorum BL</name>
    <dbReference type="NCBI Taxonomy" id="1441732"/>
    <lineage>
        <taxon>Bacteria</taxon>
        <taxon>Fusobacteriati</taxon>
        <taxon>Fusobacteriota</taxon>
        <taxon>Fusobacteriia</taxon>
        <taxon>Fusobacteriales</taxon>
        <taxon>Fusobacteriaceae</taxon>
        <taxon>Fusobacterium</taxon>
    </lineage>
</organism>
<dbReference type="InterPro" id="IPR011250">
    <property type="entry name" value="OMP/PagP_B-barrel"/>
</dbReference>
<sequence>MRKHKMIMVSLFLISSFSFSEVYEERRERGIDKMNFYIPTEKQNKLTSFAEVDIRDDKNIYQWTVAEGYQNLNQTWDFQYKIEKEYHKDKKTSQQKTKIWDNEISFVKYHNFFKIQNHIWQHKSTFGIKHYEGSTFGKRETQYYKMFVGQRFSSFFRSTRIGTYLEFEFLANKIFDKQRDGYSFLTSMKSFQNLGYGIQWLNALESEYLHYNQYRNGNRNKYESTLRWTYEWNENFAFSPEVLLKIEKYHGNKKGKTSEFVIGPNLLYTKDIKENVRIYGKVGLPLFRSDKNRSENYRHSKNQIAIYGKIGIEYIF</sequence>
<reference evidence="2 3" key="1">
    <citation type="submission" date="2014-01" db="EMBL/GenBank/DDBJ databases">
        <title>Comparative genomics of Fusobacterium necrophorum wild isolates.</title>
        <authorList>
            <person name="Kittichotirat W."/>
            <person name="Bumgarner R.E."/>
            <person name="Lawrence P."/>
        </authorList>
    </citation>
    <scope>NUCLEOTIDE SEQUENCE [LARGE SCALE GENOMIC DNA]</scope>
    <source>
        <strain evidence="2 3">BL</strain>
    </source>
</reference>
<dbReference type="RefSeq" id="WP_035915696.1">
    <property type="nucleotide sequence ID" value="NZ_JAAC01000005.1"/>
</dbReference>
<gene>
    <name evidence="2" type="ORF">FUSO3_00625</name>
</gene>
<proteinExistence type="predicted"/>
<accession>A0AB73BZ14</accession>
<evidence type="ECO:0008006" key="4">
    <source>
        <dbReference type="Google" id="ProtNLM"/>
    </source>
</evidence>
<protein>
    <recommendedName>
        <fullName evidence="4">Outer membrane protein</fullName>
    </recommendedName>
</protein>
<dbReference type="SUPFAM" id="SSF56925">
    <property type="entry name" value="OMPA-like"/>
    <property type="match status" value="1"/>
</dbReference>
<dbReference type="AlphaFoldDB" id="A0AB73BZ14"/>
<evidence type="ECO:0000313" key="2">
    <source>
        <dbReference type="EMBL" id="KDE65488.1"/>
    </source>
</evidence>
<feature type="signal peptide" evidence="1">
    <location>
        <begin position="1"/>
        <end position="20"/>
    </location>
</feature>
<feature type="chain" id="PRO_5044504682" description="Outer membrane protein" evidence="1">
    <location>
        <begin position="21"/>
        <end position="316"/>
    </location>
</feature>
<comment type="caution">
    <text evidence="2">The sequence shown here is derived from an EMBL/GenBank/DDBJ whole genome shotgun (WGS) entry which is preliminary data.</text>
</comment>